<dbReference type="EMBL" id="AP009384">
    <property type="protein sequence ID" value="BAF88056.1"/>
    <property type="molecule type" value="Genomic_DNA"/>
</dbReference>
<evidence type="ECO:0000313" key="6">
    <source>
        <dbReference type="EMBL" id="BAF88056.1"/>
    </source>
</evidence>
<reference evidence="6 7" key="1">
    <citation type="journal article" date="2007" name="Appl. Environ. Microbiol.">
        <title>Rhizobial factors required for stem nodule maturation and maintenance in Sesbania rostrata-Azorhizobium caulinodans ORS571 symbiosis.</title>
        <authorList>
            <person name="Suzuki S."/>
            <person name="Aono T."/>
            <person name="Lee KB."/>
            <person name="Suzuki T."/>
            <person name="Liu CT."/>
            <person name="Miwa H."/>
            <person name="Wakao S."/>
            <person name="Iki T."/>
            <person name="Oyaizu H."/>
        </authorList>
    </citation>
    <scope>NUCLEOTIDE SEQUENCE [LARGE SCALE GENOMIC DNA]</scope>
    <source>
        <strain evidence="7">ATCC 43989 / DSM 5975 / JCM 20966 / LMG 6465 / NBRC 14845 / NCIMB 13405 / ORS 571</strain>
    </source>
</reference>
<dbReference type="GO" id="GO:0005524">
    <property type="term" value="F:ATP binding"/>
    <property type="evidence" value="ECO:0007669"/>
    <property type="project" value="UniProtKB-KW"/>
</dbReference>
<dbReference type="PANTHER" id="PTHR42788">
    <property type="entry name" value="TAURINE IMPORT ATP-BINDING PROTEIN-RELATED"/>
    <property type="match status" value="1"/>
</dbReference>
<reference evidence="6 7" key="5">
    <citation type="journal article" date="2010" name="Appl. Environ. Microbiol.">
        <title>phrR-like gene praR of Azorhizobium caulinodans ORS571 is essential for symbiosis with Sesbania rostrata and is involved in expression of reb genes.</title>
        <authorList>
            <person name="Akiba N."/>
            <person name="Aono T."/>
            <person name="Toyazaki H."/>
            <person name="Sato S."/>
            <person name="Oyaizu H."/>
        </authorList>
    </citation>
    <scope>NUCLEOTIDE SEQUENCE [LARGE SCALE GENOMIC DNA]</scope>
    <source>
        <strain evidence="7">ATCC 43989 / DSM 5975 / JCM 20966 / LMG 6465 / NBRC 14845 / NCIMB 13405 / ORS 571</strain>
    </source>
</reference>
<dbReference type="AlphaFoldDB" id="A8I6Y4"/>
<dbReference type="InterPro" id="IPR003593">
    <property type="entry name" value="AAA+_ATPase"/>
</dbReference>
<comment type="similarity">
    <text evidence="1">Belongs to the ABC transporter superfamily.</text>
</comment>
<dbReference type="Proteomes" id="UP000000270">
    <property type="component" value="Chromosome"/>
</dbReference>
<dbReference type="KEGG" id="azc:AZC_2058"/>
<keyword evidence="2" id="KW-0813">Transport</keyword>
<evidence type="ECO:0000259" key="5">
    <source>
        <dbReference type="PROSITE" id="PS50893"/>
    </source>
</evidence>
<dbReference type="HOGENOM" id="CLU_000604_1_22_5"/>
<keyword evidence="3" id="KW-0547">Nucleotide-binding</keyword>
<dbReference type="Pfam" id="PF00005">
    <property type="entry name" value="ABC_tran"/>
    <property type="match status" value="1"/>
</dbReference>
<dbReference type="PROSITE" id="PS00211">
    <property type="entry name" value="ABC_TRANSPORTER_1"/>
    <property type="match status" value="1"/>
</dbReference>
<protein>
    <submittedName>
        <fullName evidence="6">ABC transporter ATP-binding protein</fullName>
    </submittedName>
</protein>
<dbReference type="STRING" id="438753.AZC_2058"/>
<keyword evidence="4 6" id="KW-0067">ATP-binding</keyword>
<dbReference type="PANTHER" id="PTHR42788:SF19">
    <property type="entry name" value="ALIPHATIC SULFONATES IMPORT ATP-BINDING PROTEIN SSUB 2"/>
    <property type="match status" value="1"/>
</dbReference>
<dbReference type="SUPFAM" id="SSF52540">
    <property type="entry name" value="P-loop containing nucleoside triphosphate hydrolases"/>
    <property type="match status" value="1"/>
</dbReference>
<dbReference type="InterPro" id="IPR050166">
    <property type="entry name" value="ABC_transporter_ATP-bind"/>
</dbReference>
<dbReference type="InterPro" id="IPR003439">
    <property type="entry name" value="ABC_transporter-like_ATP-bd"/>
</dbReference>
<evidence type="ECO:0000313" key="7">
    <source>
        <dbReference type="Proteomes" id="UP000000270"/>
    </source>
</evidence>
<dbReference type="Gene3D" id="3.40.50.300">
    <property type="entry name" value="P-loop containing nucleotide triphosphate hydrolases"/>
    <property type="match status" value="1"/>
</dbReference>
<reference evidence="6 7" key="3">
    <citation type="journal article" date="2008" name="BMC Genomics">
        <title>The genome of the versatile nitrogen fixer Azorhizobium caulinodans ORS571.</title>
        <authorList>
            <person name="Lee KB."/>
            <person name="Backer P.D."/>
            <person name="Aono T."/>
            <person name="Liu CT."/>
            <person name="Suzuki S."/>
            <person name="Suzuki T."/>
            <person name="Kaneko T."/>
            <person name="Yamada M."/>
            <person name="Tabata S."/>
            <person name="Kupfer D.M."/>
            <person name="Najar F.Z."/>
            <person name="Wiley G.B."/>
            <person name="Roe B."/>
            <person name="Binnewies T.T."/>
            <person name="Ussery D.W."/>
            <person name="D'Haeze W."/>
            <person name="Herder J.D."/>
            <person name="Gevers D."/>
            <person name="Vereecke D."/>
            <person name="Holsters M."/>
            <person name="Oyaizu H."/>
        </authorList>
    </citation>
    <scope>NUCLEOTIDE SEQUENCE [LARGE SCALE GENOMIC DNA]</scope>
    <source>
        <strain evidence="7">ATCC 43989 / DSM 5975 / JCM 20966 / LMG 6465 / NBRC 14845 / NCIMB 13405 / ORS 571</strain>
    </source>
</reference>
<dbReference type="eggNOG" id="COG1116">
    <property type="taxonomic scope" value="Bacteria"/>
</dbReference>
<accession>A8I6Y4</accession>
<reference evidence="7" key="2">
    <citation type="submission" date="2007-04" db="EMBL/GenBank/DDBJ databases">
        <title>Complete genome sequence of the nitrogen-fixing bacterium Azorhizobium caulinodans ORS571.</title>
        <authorList>
            <person name="Lee K.B."/>
            <person name="Backer P.D."/>
            <person name="Aono T."/>
            <person name="Liu C.T."/>
            <person name="Suzuki S."/>
            <person name="Suzuki T."/>
            <person name="Kaneko T."/>
            <person name="Yamada M."/>
            <person name="Tabata S."/>
            <person name="Kupfer D.M."/>
            <person name="Najar F.Z."/>
            <person name="Wiley G.B."/>
            <person name="Roe B."/>
            <person name="Binnewies T."/>
            <person name="Ussery D."/>
            <person name="Vereecke D."/>
            <person name="Gevers D."/>
            <person name="Holsters M."/>
            <person name="Oyaizu H."/>
        </authorList>
    </citation>
    <scope>NUCLEOTIDE SEQUENCE [LARGE SCALE GENOMIC DNA]</scope>
    <source>
        <strain evidence="7">ATCC 43989 / DSM 5975 / JCM 20966 / LMG 6465 / NBRC 14845 / NCIMB 13405 / ORS 571</strain>
    </source>
</reference>
<feature type="domain" description="ABC transporter" evidence="5">
    <location>
        <begin position="19"/>
        <end position="239"/>
    </location>
</feature>
<proteinExistence type="inferred from homology"/>
<name>A8I6Y4_AZOC5</name>
<reference evidence="6 7" key="4">
    <citation type="journal article" date="2009" name="Appl. Environ. Microbiol.">
        <title>Comparative genome-wide transcriptional profiling of Azorhizobium caulinodans ORS571 grown under free-living and symbiotic conditions.</title>
        <authorList>
            <person name="Tsukada S."/>
            <person name="Aono T."/>
            <person name="Akiba N."/>
            <person name="Lee KB."/>
            <person name="Liu CT."/>
            <person name="Toyazaki H."/>
            <person name="Oyaizu H."/>
        </authorList>
    </citation>
    <scope>NUCLEOTIDE SEQUENCE [LARGE SCALE GENOMIC DNA]</scope>
    <source>
        <strain evidence="7">ATCC 43989 / DSM 5975 / JCM 20966 / LMG 6465 / NBRC 14845 / NCIMB 13405 / ORS 571</strain>
    </source>
</reference>
<dbReference type="InterPro" id="IPR017871">
    <property type="entry name" value="ABC_transporter-like_CS"/>
</dbReference>
<evidence type="ECO:0000256" key="1">
    <source>
        <dbReference type="ARBA" id="ARBA00005417"/>
    </source>
</evidence>
<organism evidence="6 7">
    <name type="scientific">Azorhizobium caulinodans (strain ATCC 43989 / DSM 5975 / JCM 20966 / LMG 6465 / NBRC 14845 / NCIMB 13405 / ORS 571)</name>
    <dbReference type="NCBI Taxonomy" id="438753"/>
    <lineage>
        <taxon>Bacteria</taxon>
        <taxon>Pseudomonadati</taxon>
        <taxon>Pseudomonadota</taxon>
        <taxon>Alphaproteobacteria</taxon>
        <taxon>Hyphomicrobiales</taxon>
        <taxon>Xanthobacteraceae</taxon>
        <taxon>Azorhizobium</taxon>
    </lineage>
</organism>
<dbReference type="InterPro" id="IPR027417">
    <property type="entry name" value="P-loop_NTPase"/>
</dbReference>
<sequence>MRVLMTPPSPHVPDEPPDLIIEELSLRYGAQVLCADLSVTLPGGRTTALLGPSGVGKSSLLKAIAGLVPAHAGRITASDGRPVTDRVAYMAQQDLLLPWLCVLDNVTLGARLRGEVADRDFAHHLLNRVGLAGVAKALPQTLSGGMRQRAAIARTLYERQPFVLMDEPFSALDAITRARIQDLAAELLAGRTVLLITHDPLEACRLGHEMRVLSGLPARLGSPMTVPGAVPRPADAAAVLEAQGALLRRLIAEAA</sequence>
<evidence type="ECO:0000256" key="3">
    <source>
        <dbReference type="ARBA" id="ARBA00022741"/>
    </source>
</evidence>
<gene>
    <name evidence="6" type="ordered locus">AZC_2058</name>
</gene>
<dbReference type="GO" id="GO:0016887">
    <property type="term" value="F:ATP hydrolysis activity"/>
    <property type="evidence" value="ECO:0007669"/>
    <property type="project" value="InterPro"/>
</dbReference>
<evidence type="ECO:0000256" key="4">
    <source>
        <dbReference type="ARBA" id="ARBA00022840"/>
    </source>
</evidence>
<dbReference type="PROSITE" id="PS50893">
    <property type="entry name" value="ABC_TRANSPORTER_2"/>
    <property type="match status" value="1"/>
</dbReference>
<dbReference type="SMART" id="SM00382">
    <property type="entry name" value="AAA"/>
    <property type="match status" value="1"/>
</dbReference>
<keyword evidence="7" id="KW-1185">Reference proteome</keyword>
<evidence type="ECO:0000256" key="2">
    <source>
        <dbReference type="ARBA" id="ARBA00022448"/>
    </source>
</evidence>
<reference evidence="6 7" key="6">
    <citation type="journal article" date="2011" name="Appl. Environ. Microbiol.">
        <title>Involvement of the azorhizobial chromosome partition gene (parA) in the onset of bacteroid differentiation during Sesbania rostrata stem nodule development.</title>
        <authorList>
            <person name="Liu CT."/>
            <person name="Lee KB."/>
            <person name="Wang YS."/>
            <person name="Peng MH."/>
            <person name="Lee KT."/>
            <person name="Suzuki S."/>
            <person name="Suzuki T."/>
            <person name="Oyaizu H."/>
        </authorList>
    </citation>
    <scope>NUCLEOTIDE SEQUENCE [LARGE SCALE GENOMIC DNA]</scope>
    <source>
        <strain evidence="7">ATCC 43989 / DSM 5975 / JCM 20966 / LMG 6465 / NBRC 14845 / NCIMB 13405 / ORS 571</strain>
    </source>
</reference>